<organism evidence="2 3">
    <name type="scientific">Ramlibacter humi</name>
    <dbReference type="NCBI Taxonomy" id="2530451"/>
    <lineage>
        <taxon>Bacteria</taxon>
        <taxon>Pseudomonadati</taxon>
        <taxon>Pseudomonadota</taxon>
        <taxon>Betaproteobacteria</taxon>
        <taxon>Burkholderiales</taxon>
        <taxon>Comamonadaceae</taxon>
        <taxon>Ramlibacter</taxon>
    </lineage>
</organism>
<evidence type="ECO:0000259" key="1">
    <source>
        <dbReference type="Pfam" id="PF03976"/>
    </source>
</evidence>
<dbReference type="RefSeq" id="WP_135247870.1">
    <property type="nucleotide sequence ID" value="NZ_SMLK01000001.1"/>
</dbReference>
<dbReference type="PANTHER" id="PTHR34383:SF3">
    <property type="entry name" value="POLYPHOSPHATE:AMP PHOSPHOTRANSFERASE"/>
    <property type="match status" value="1"/>
</dbReference>
<evidence type="ECO:0000313" key="3">
    <source>
        <dbReference type="Proteomes" id="UP000297839"/>
    </source>
</evidence>
<dbReference type="PANTHER" id="PTHR34383">
    <property type="entry name" value="POLYPHOSPHATE:AMP PHOSPHOTRANSFERASE-RELATED"/>
    <property type="match status" value="1"/>
</dbReference>
<dbReference type="InterPro" id="IPR022488">
    <property type="entry name" value="PPK2-related"/>
</dbReference>
<dbReference type="OrthoDB" id="9775224at2"/>
<dbReference type="InterPro" id="IPR022300">
    <property type="entry name" value="PPK2-rel_1"/>
</dbReference>
<dbReference type="AlphaFoldDB" id="A0A4Z0CAJ7"/>
<dbReference type="SUPFAM" id="SSF52540">
    <property type="entry name" value="P-loop containing nucleoside triphosphate hydrolases"/>
    <property type="match status" value="1"/>
</dbReference>
<proteinExistence type="predicted"/>
<dbReference type="InterPro" id="IPR027417">
    <property type="entry name" value="P-loop_NTPase"/>
</dbReference>
<feature type="domain" description="Polyphosphate kinase-2-related" evidence="1">
    <location>
        <begin position="45"/>
        <end position="259"/>
    </location>
</feature>
<protein>
    <submittedName>
        <fullName evidence="2">Polyphosphate--nucleotide phosphotransferase</fullName>
    </submittedName>
</protein>
<evidence type="ECO:0000313" key="2">
    <source>
        <dbReference type="EMBL" id="TFZ07932.1"/>
    </source>
</evidence>
<dbReference type="EMBL" id="SMLK01000001">
    <property type="protein sequence ID" value="TFZ07932.1"/>
    <property type="molecule type" value="Genomic_DNA"/>
</dbReference>
<dbReference type="Proteomes" id="UP000297839">
    <property type="component" value="Unassembled WGS sequence"/>
</dbReference>
<dbReference type="GO" id="GO:0006797">
    <property type="term" value="P:polyphosphate metabolic process"/>
    <property type="evidence" value="ECO:0007669"/>
    <property type="project" value="InterPro"/>
</dbReference>
<reference evidence="2 3" key="1">
    <citation type="submission" date="2019-03" db="EMBL/GenBank/DDBJ databases">
        <title>Ramlibacter sp. 18x22-1, whole genome shotgun sequence.</title>
        <authorList>
            <person name="Zhang X."/>
            <person name="Feng G."/>
            <person name="Zhu H."/>
        </authorList>
    </citation>
    <scope>NUCLEOTIDE SEQUENCE [LARGE SCALE GENOMIC DNA]</scope>
    <source>
        <strain evidence="2 3">18x22-1</strain>
    </source>
</reference>
<keyword evidence="3" id="KW-1185">Reference proteome</keyword>
<keyword evidence="2" id="KW-0808">Transferase</keyword>
<sequence>MPAPTLPKSVSKFTVSQPGDKNFKLAAIDPADKPCSSGGKTDDRVIVDQLALDLDVLQNRFWADKRFKLLVVLQGVDTSGKDGTLRHVFGRMTPLGVRTAGWKAPTEAERAHDFLWRIHQAVPAAGELVLFNRSHYEDVLVPVVAGTLDDEAVDERLAQINDFERMLSQTGTVILKFMLHISKKEQGKRLQQRLDDPEKYWKFDPADLQAREKWDAYQAIYERAIRATGTPWAPWVIVPADSKTHRNLMIATVLKKAMESLGLRFPPLPEELVGVKVK</sequence>
<comment type="caution">
    <text evidence="2">The sequence shown here is derived from an EMBL/GenBank/DDBJ whole genome shotgun (WGS) entry which is preliminary data.</text>
</comment>
<name>A0A4Z0CAJ7_9BURK</name>
<dbReference type="GO" id="GO:0016776">
    <property type="term" value="F:phosphotransferase activity, phosphate group as acceptor"/>
    <property type="evidence" value="ECO:0007669"/>
    <property type="project" value="InterPro"/>
</dbReference>
<dbReference type="NCBIfam" id="TIGR03709">
    <property type="entry name" value="PPK2_rel_1"/>
    <property type="match status" value="1"/>
</dbReference>
<gene>
    <name evidence="2" type="ORF">EZ216_01845</name>
</gene>
<dbReference type="Pfam" id="PF03976">
    <property type="entry name" value="PPK2"/>
    <property type="match status" value="1"/>
</dbReference>
<accession>A0A4Z0CAJ7</accession>
<dbReference type="Gene3D" id="3.40.50.300">
    <property type="entry name" value="P-loop containing nucleotide triphosphate hydrolases"/>
    <property type="match status" value="1"/>
</dbReference>